<reference key="2">
    <citation type="submission" date="2011-10" db="EMBL/GenBank/DDBJ databases">
        <title>The genome and transcriptome sequence of Clonorchis sinensis provide insights into the carcinogenic liver fluke.</title>
        <authorList>
            <person name="Wang X."/>
            <person name="Huang Y."/>
            <person name="Chen W."/>
            <person name="Liu H."/>
            <person name="Guo L."/>
            <person name="Chen Y."/>
            <person name="Luo F."/>
            <person name="Zhou W."/>
            <person name="Sun J."/>
            <person name="Mao Q."/>
            <person name="Liang P."/>
            <person name="Zhou C."/>
            <person name="Tian Y."/>
            <person name="Men J."/>
            <person name="Lv X."/>
            <person name="Huang L."/>
            <person name="Zhou J."/>
            <person name="Hu Y."/>
            <person name="Li R."/>
            <person name="Zhang F."/>
            <person name="Lei H."/>
            <person name="Li X."/>
            <person name="Hu X."/>
            <person name="Liang C."/>
            <person name="Xu J."/>
            <person name="Wu Z."/>
            <person name="Yu X."/>
        </authorList>
    </citation>
    <scope>NUCLEOTIDE SEQUENCE</scope>
    <source>
        <strain>Henan</strain>
    </source>
</reference>
<evidence type="ECO:0000256" key="1">
    <source>
        <dbReference type="SAM" id="MobiDB-lite"/>
    </source>
</evidence>
<evidence type="ECO:0000313" key="2">
    <source>
        <dbReference type="EMBL" id="GAA32450.2"/>
    </source>
</evidence>
<feature type="region of interest" description="Disordered" evidence="1">
    <location>
        <begin position="110"/>
        <end position="156"/>
    </location>
</feature>
<name>H2KRZ1_CLOSI</name>
<feature type="compositionally biased region" description="Polar residues" evidence="1">
    <location>
        <begin position="121"/>
        <end position="137"/>
    </location>
</feature>
<reference evidence="2" key="1">
    <citation type="journal article" date="2011" name="Genome Biol.">
        <title>The draft genome of the carcinogenic human liver fluke Clonorchis sinensis.</title>
        <authorList>
            <person name="Wang X."/>
            <person name="Chen W."/>
            <person name="Huang Y."/>
            <person name="Sun J."/>
            <person name="Men J."/>
            <person name="Liu H."/>
            <person name="Luo F."/>
            <person name="Guo L."/>
            <person name="Lv X."/>
            <person name="Deng C."/>
            <person name="Zhou C."/>
            <person name="Fan Y."/>
            <person name="Li X."/>
            <person name="Huang L."/>
            <person name="Hu Y."/>
            <person name="Liang C."/>
            <person name="Hu X."/>
            <person name="Xu J."/>
            <person name="Yu X."/>
        </authorList>
    </citation>
    <scope>NUCLEOTIDE SEQUENCE [LARGE SCALE GENOMIC DNA]</scope>
    <source>
        <strain evidence="2">Henan</strain>
    </source>
</reference>
<feature type="compositionally biased region" description="Low complexity" evidence="1">
    <location>
        <begin position="234"/>
        <end position="260"/>
    </location>
</feature>
<keyword evidence="3" id="KW-1185">Reference proteome</keyword>
<proteinExistence type="predicted"/>
<dbReference type="Proteomes" id="UP000008909">
    <property type="component" value="Unassembled WGS sequence"/>
</dbReference>
<organism evidence="2 3">
    <name type="scientific">Clonorchis sinensis</name>
    <name type="common">Chinese liver fluke</name>
    <dbReference type="NCBI Taxonomy" id="79923"/>
    <lineage>
        <taxon>Eukaryota</taxon>
        <taxon>Metazoa</taxon>
        <taxon>Spiralia</taxon>
        <taxon>Lophotrochozoa</taxon>
        <taxon>Platyhelminthes</taxon>
        <taxon>Trematoda</taxon>
        <taxon>Digenea</taxon>
        <taxon>Opisthorchiida</taxon>
        <taxon>Opisthorchiata</taxon>
        <taxon>Opisthorchiidae</taxon>
        <taxon>Clonorchis</taxon>
    </lineage>
</organism>
<feature type="region of interest" description="Disordered" evidence="1">
    <location>
        <begin position="176"/>
        <end position="279"/>
    </location>
</feature>
<dbReference type="EMBL" id="DF143255">
    <property type="protein sequence ID" value="GAA32450.2"/>
    <property type="molecule type" value="Genomic_DNA"/>
</dbReference>
<protein>
    <submittedName>
        <fullName evidence="2">Uncharacterized protein</fullName>
    </submittedName>
</protein>
<gene>
    <name evidence="2" type="ORF">CLF_107596</name>
</gene>
<evidence type="ECO:0000313" key="3">
    <source>
        <dbReference type="Proteomes" id="UP000008909"/>
    </source>
</evidence>
<accession>H2KRZ1</accession>
<sequence length="412" mass="45511">MVPVDFNGLFYIHHTAFAQCRRVFSPNTHCFDRGLAFGFRPRKPKTNIVRTGLRPPIFSDTQFYRYQLTVRLPRSRSTFCLSIATPADLFASSRTVERQDDRGRVQATRAHPLEGAPHFASSPSPINPLCQQPSTQGVKRWQSERKMPVNDSAPPVTQCTALSTEQLAQFMSAPTELWPLDGSSGVGLEQQPSTQRSRSRSFGDQIKGSRLTSNLSNEAGIRSSEHVASQSVTSRQSPQSPARPPLNNLTSSLLGASTSSDPSQSSLFQVGDPSTPLKASGKRRLFSLKLFRGSKSHRPKVSRSEDFEHLKLEWTVTIVGGMRMREVGSLASSAPVMGPGDTAFLMDSTKNSTQSQCFCLGVDQPASYVKGVTVERLYVLELLSGTKWSICAFLMEYDHRSNIPVNVYYGLK</sequence>
<dbReference type="AlphaFoldDB" id="H2KRZ1"/>